<accession>A0A2U1FHH5</accession>
<comment type="caution">
    <text evidence="2">The sequence shown here is derived from an EMBL/GenBank/DDBJ whole genome shotgun (WGS) entry which is preliminary data.</text>
</comment>
<organism evidence="2 3">
    <name type="scientific">Porphyromonas loveana</name>
    <dbReference type="NCBI Taxonomy" id="1884669"/>
    <lineage>
        <taxon>Bacteria</taxon>
        <taxon>Pseudomonadati</taxon>
        <taxon>Bacteroidota</taxon>
        <taxon>Bacteroidia</taxon>
        <taxon>Bacteroidales</taxon>
        <taxon>Porphyromonadaceae</taxon>
        <taxon>Porphyromonas</taxon>
    </lineage>
</organism>
<evidence type="ECO:0000313" key="2">
    <source>
        <dbReference type="EMBL" id="PVZ11617.1"/>
    </source>
</evidence>
<protein>
    <recommendedName>
        <fullName evidence="4">DUF2891 family protein</fullName>
    </recommendedName>
</protein>
<reference evidence="2 3" key="1">
    <citation type="submission" date="2018-04" db="EMBL/GenBank/DDBJ databases">
        <title>Genomic Encyclopedia of Type Strains, Phase IV (KMG-IV): sequencing the most valuable type-strain genomes for metagenomic binning, comparative biology and taxonomic classification.</title>
        <authorList>
            <person name="Goeker M."/>
        </authorList>
    </citation>
    <scope>NUCLEOTIDE SEQUENCE [LARGE SCALE GENOMIC DNA]</scope>
    <source>
        <strain evidence="2 3">DSM 28520</strain>
    </source>
</reference>
<sequence>MKKVAVLIFLLLSSAMGSRAQDVATLLRLARMPLKSIGVEYPNKTGQVINDEADARLTPSELHPVFYGSFDWHSSVHSHWMLVHTLRKAPDIAIRDSIVAALDHSFTAEKLRTEAAYFDRPGGASFERTYGWAWLLKLDEELLRLATDPATAPSLAAQADRWHRDMAPLTEAIVARWKAYLPKMTYADRIGTHSNSAFGMSFALDWAVATGERDFEQQLRQKAMDIYARDKAVPADWEPNPTDFFSPSLMEADLMRRVMPAEAYAEWFGQFFTPAGLAHLCVPPIVSDLNDYHIVHLVGLSFSRAWCMAAIAKSFAADSAVARQLREAAVVHYEQGMQQIFRSNYGGDHWLGTFAAYAYEEMK</sequence>
<dbReference type="Proteomes" id="UP000245462">
    <property type="component" value="Unassembled WGS sequence"/>
</dbReference>
<evidence type="ECO:0000313" key="3">
    <source>
        <dbReference type="Proteomes" id="UP000245462"/>
    </source>
</evidence>
<keyword evidence="3" id="KW-1185">Reference proteome</keyword>
<feature type="chain" id="PRO_5015774891" description="DUF2891 family protein" evidence="1">
    <location>
        <begin position="21"/>
        <end position="363"/>
    </location>
</feature>
<name>A0A2U1FHH5_9PORP</name>
<dbReference type="Pfam" id="PF11199">
    <property type="entry name" value="DUF2891"/>
    <property type="match status" value="1"/>
</dbReference>
<dbReference type="AlphaFoldDB" id="A0A2U1FHH5"/>
<feature type="signal peptide" evidence="1">
    <location>
        <begin position="1"/>
        <end position="20"/>
    </location>
</feature>
<evidence type="ECO:0000256" key="1">
    <source>
        <dbReference type="SAM" id="SignalP"/>
    </source>
</evidence>
<dbReference type="RefSeq" id="WP_116679136.1">
    <property type="nucleotide sequence ID" value="NZ_QEKY01000006.1"/>
</dbReference>
<evidence type="ECO:0008006" key="4">
    <source>
        <dbReference type="Google" id="ProtNLM"/>
    </source>
</evidence>
<keyword evidence="1" id="KW-0732">Signal</keyword>
<dbReference type="InterPro" id="IPR021365">
    <property type="entry name" value="DUF2891"/>
</dbReference>
<dbReference type="EMBL" id="QEKY01000006">
    <property type="protein sequence ID" value="PVZ11617.1"/>
    <property type="molecule type" value="Genomic_DNA"/>
</dbReference>
<proteinExistence type="predicted"/>
<gene>
    <name evidence="2" type="ORF">C7382_10679</name>
</gene>
<dbReference type="OrthoDB" id="9779797at2"/>
<dbReference type="GeneID" id="94550585"/>